<dbReference type="OrthoDB" id="287220at2"/>
<dbReference type="InterPro" id="IPR013096">
    <property type="entry name" value="Cupin_2"/>
</dbReference>
<dbReference type="InterPro" id="IPR014710">
    <property type="entry name" value="RmlC-like_jellyroll"/>
</dbReference>
<protein>
    <submittedName>
        <fullName evidence="4">Cupin domain-containing protein</fullName>
    </submittedName>
</protein>
<evidence type="ECO:0000313" key="5">
    <source>
        <dbReference type="Proteomes" id="UP000317214"/>
    </source>
</evidence>
<dbReference type="InterPro" id="IPR011051">
    <property type="entry name" value="RmlC_Cupin_sf"/>
</dbReference>
<evidence type="ECO:0000256" key="1">
    <source>
        <dbReference type="SAM" id="MobiDB-lite"/>
    </source>
</evidence>
<dbReference type="AlphaFoldDB" id="A0A4Y6V713"/>
<dbReference type="Proteomes" id="UP000317214">
    <property type="component" value="Chromosome"/>
</dbReference>
<feature type="region of interest" description="Disordered" evidence="1">
    <location>
        <begin position="131"/>
        <end position="150"/>
    </location>
</feature>
<proteinExistence type="predicted"/>
<sequence length="150" mass="16182">MRKQRYFLGLVFGSLCTMSSASADDHAGQTAHAEKLLQADHAWNGDAYTSYPQGKPQLTVLKITIAPHAALPWHEHPVPNAGYVLEGTLTIEDKASGKTKTFHKGEAFAESENDPHRGVAGDEPTVLLLTYAGTPGRPTSIPLAGEKNEY</sequence>
<keyword evidence="5" id="KW-1185">Reference proteome</keyword>
<keyword evidence="2" id="KW-0732">Signal</keyword>
<reference evidence="4 5" key="1">
    <citation type="submission" date="2018-09" db="EMBL/GenBank/DDBJ databases">
        <title>The complete genome sequence of Neokomagataea tanensis NBRC 106556(T).</title>
        <authorList>
            <person name="Chua K.-O."/>
            <person name="See-Too W.-S."/>
            <person name="Hong K.-W."/>
            <person name="Yin W.-F."/>
            <person name="Chan K.-G."/>
        </authorList>
    </citation>
    <scope>NUCLEOTIDE SEQUENCE [LARGE SCALE GENOMIC DNA]</scope>
    <source>
        <strain evidence="5">AH13 \ NBRC 106556</strain>
    </source>
</reference>
<dbReference type="CDD" id="cd02236">
    <property type="entry name" value="cupin_CV2614-like"/>
    <property type="match status" value="1"/>
</dbReference>
<dbReference type="EMBL" id="CP032485">
    <property type="protein sequence ID" value="QDH24326.1"/>
    <property type="molecule type" value="Genomic_DNA"/>
</dbReference>
<evidence type="ECO:0000256" key="2">
    <source>
        <dbReference type="SAM" id="SignalP"/>
    </source>
</evidence>
<dbReference type="Gene3D" id="2.60.120.10">
    <property type="entry name" value="Jelly Rolls"/>
    <property type="match status" value="1"/>
</dbReference>
<dbReference type="SUPFAM" id="SSF51182">
    <property type="entry name" value="RmlC-like cupins"/>
    <property type="match status" value="1"/>
</dbReference>
<organism evidence="4 5">
    <name type="scientific">Neokomagataea tanensis</name>
    <dbReference type="NCBI Taxonomy" id="661191"/>
    <lineage>
        <taxon>Bacteria</taxon>
        <taxon>Pseudomonadati</taxon>
        <taxon>Pseudomonadota</taxon>
        <taxon>Alphaproteobacteria</taxon>
        <taxon>Acetobacterales</taxon>
        <taxon>Acetobacteraceae</taxon>
        <taxon>Neokomagataea</taxon>
    </lineage>
</organism>
<feature type="domain" description="Cupin type-2" evidence="3">
    <location>
        <begin position="63"/>
        <end position="130"/>
    </location>
</feature>
<gene>
    <name evidence="4" type="ORF">D5366_02570</name>
</gene>
<dbReference type="Pfam" id="PF07883">
    <property type="entry name" value="Cupin_2"/>
    <property type="match status" value="1"/>
</dbReference>
<accession>A0A4Y6V713</accession>
<name>A0A4Y6V713_9PROT</name>
<feature type="chain" id="PRO_5021470299" evidence="2">
    <location>
        <begin position="24"/>
        <end position="150"/>
    </location>
</feature>
<dbReference type="KEGG" id="ntn:D5366_02570"/>
<evidence type="ECO:0000259" key="3">
    <source>
        <dbReference type="Pfam" id="PF07883"/>
    </source>
</evidence>
<feature type="signal peptide" evidence="2">
    <location>
        <begin position="1"/>
        <end position="23"/>
    </location>
</feature>
<evidence type="ECO:0000313" key="4">
    <source>
        <dbReference type="EMBL" id="QDH24326.1"/>
    </source>
</evidence>